<dbReference type="SUPFAM" id="SSF53448">
    <property type="entry name" value="Nucleotide-diphospho-sugar transferases"/>
    <property type="match status" value="1"/>
</dbReference>
<feature type="region of interest" description="Disordered" evidence="1">
    <location>
        <begin position="127"/>
        <end position="147"/>
    </location>
</feature>
<keyword evidence="3" id="KW-0808">Transferase</keyword>
<dbReference type="Pfam" id="PF00535">
    <property type="entry name" value="Glycos_transf_2"/>
    <property type="match status" value="1"/>
</dbReference>
<dbReference type="GO" id="GO:0016757">
    <property type="term" value="F:glycosyltransferase activity"/>
    <property type="evidence" value="ECO:0007669"/>
    <property type="project" value="UniProtKB-KW"/>
</dbReference>
<keyword evidence="4" id="KW-1185">Reference proteome</keyword>
<dbReference type="EMBL" id="JAAFYZ010000067">
    <property type="protein sequence ID" value="MBS2549233.1"/>
    <property type="molecule type" value="Genomic_DNA"/>
</dbReference>
<proteinExistence type="predicted"/>
<accession>A0ABS5KT62</accession>
<dbReference type="RefSeq" id="WP_212010798.1">
    <property type="nucleotide sequence ID" value="NZ_JAAFYZ010000067.1"/>
</dbReference>
<comment type="caution">
    <text evidence="3">The sequence shown here is derived from an EMBL/GenBank/DDBJ whole genome shotgun (WGS) entry which is preliminary data.</text>
</comment>
<organism evidence="3 4">
    <name type="scientific">Catenulispora pinistramenti</name>
    <dbReference type="NCBI Taxonomy" id="2705254"/>
    <lineage>
        <taxon>Bacteria</taxon>
        <taxon>Bacillati</taxon>
        <taxon>Actinomycetota</taxon>
        <taxon>Actinomycetes</taxon>
        <taxon>Catenulisporales</taxon>
        <taxon>Catenulisporaceae</taxon>
        <taxon>Catenulispora</taxon>
    </lineage>
</organism>
<keyword evidence="3" id="KW-0328">Glycosyltransferase</keyword>
<dbReference type="EC" id="2.4.-.-" evidence="3"/>
<gene>
    <name evidence="3" type="ORF">KGQ19_20425</name>
</gene>
<protein>
    <submittedName>
        <fullName evidence="3">Glycosyltransferase</fullName>
        <ecNumber evidence="3">2.4.-.-</ecNumber>
    </submittedName>
</protein>
<sequence length="147" mass="15890">MTSDVAWWPEDPEIDAGRVAALTVSYNTRELTAFLLWSLRTIVTWPNLEIVVVDNGSRDGSARMLAQAADDGVCTLLANDDNRQHGPGLNQGISHLASRPGPRPEWIWILDSDVVATRPDALSAAVETARQNTTPRSPARISATGSS</sequence>
<reference evidence="3 4" key="1">
    <citation type="submission" date="2020-02" db="EMBL/GenBank/DDBJ databases">
        <title>Acidophilic actinobacteria isolated from forest soil.</title>
        <authorList>
            <person name="Golinska P."/>
        </authorList>
    </citation>
    <scope>NUCLEOTIDE SEQUENCE [LARGE SCALE GENOMIC DNA]</scope>
    <source>
        <strain evidence="3 4">NL8</strain>
    </source>
</reference>
<dbReference type="InterPro" id="IPR001173">
    <property type="entry name" value="Glyco_trans_2-like"/>
</dbReference>
<dbReference type="PANTHER" id="PTHR43685">
    <property type="entry name" value="GLYCOSYLTRANSFERASE"/>
    <property type="match status" value="1"/>
</dbReference>
<dbReference type="Proteomes" id="UP000730482">
    <property type="component" value="Unassembled WGS sequence"/>
</dbReference>
<name>A0ABS5KT62_9ACTN</name>
<dbReference type="Gene3D" id="3.90.550.10">
    <property type="entry name" value="Spore Coat Polysaccharide Biosynthesis Protein SpsA, Chain A"/>
    <property type="match status" value="1"/>
</dbReference>
<feature type="domain" description="Glycosyltransferase 2-like" evidence="2">
    <location>
        <begin position="23"/>
        <end position="132"/>
    </location>
</feature>
<dbReference type="PANTHER" id="PTHR43685:SF2">
    <property type="entry name" value="GLYCOSYLTRANSFERASE 2-LIKE DOMAIN-CONTAINING PROTEIN"/>
    <property type="match status" value="1"/>
</dbReference>
<evidence type="ECO:0000313" key="3">
    <source>
        <dbReference type="EMBL" id="MBS2549233.1"/>
    </source>
</evidence>
<evidence type="ECO:0000259" key="2">
    <source>
        <dbReference type="Pfam" id="PF00535"/>
    </source>
</evidence>
<dbReference type="InterPro" id="IPR050834">
    <property type="entry name" value="Glycosyltransf_2"/>
</dbReference>
<evidence type="ECO:0000313" key="4">
    <source>
        <dbReference type="Proteomes" id="UP000730482"/>
    </source>
</evidence>
<evidence type="ECO:0000256" key="1">
    <source>
        <dbReference type="SAM" id="MobiDB-lite"/>
    </source>
</evidence>
<dbReference type="InterPro" id="IPR029044">
    <property type="entry name" value="Nucleotide-diphossugar_trans"/>
</dbReference>